<keyword evidence="2" id="KW-1185">Reference proteome</keyword>
<name>A0ABQ8SFM9_PERAM</name>
<accession>A0ABQ8SFM9</accession>
<gene>
    <name evidence="1" type="ORF">ANN_21302</name>
</gene>
<evidence type="ECO:0000313" key="2">
    <source>
        <dbReference type="Proteomes" id="UP001148838"/>
    </source>
</evidence>
<reference evidence="1 2" key="1">
    <citation type="journal article" date="2022" name="Allergy">
        <title>Genome assembly and annotation of Periplaneta americana reveal a comprehensive cockroach allergen profile.</title>
        <authorList>
            <person name="Wang L."/>
            <person name="Xiong Q."/>
            <person name="Saelim N."/>
            <person name="Wang L."/>
            <person name="Nong W."/>
            <person name="Wan A.T."/>
            <person name="Shi M."/>
            <person name="Liu X."/>
            <person name="Cao Q."/>
            <person name="Hui J.H.L."/>
            <person name="Sookrung N."/>
            <person name="Leung T.F."/>
            <person name="Tungtrongchitr A."/>
            <person name="Tsui S.K.W."/>
        </authorList>
    </citation>
    <scope>NUCLEOTIDE SEQUENCE [LARGE SCALE GENOMIC DNA]</scope>
    <source>
        <strain evidence="1">PWHHKU_190912</strain>
    </source>
</reference>
<organism evidence="1 2">
    <name type="scientific">Periplaneta americana</name>
    <name type="common">American cockroach</name>
    <name type="synonym">Blatta americana</name>
    <dbReference type="NCBI Taxonomy" id="6978"/>
    <lineage>
        <taxon>Eukaryota</taxon>
        <taxon>Metazoa</taxon>
        <taxon>Ecdysozoa</taxon>
        <taxon>Arthropoda</taxon>
        <taxon>Hexapoda</taxon>
        <taxon>Insecta</taxon>
        <taxon>Pterygota</taxon>
        <taxon>Neoptera</taxon>
        <taxon>Polyneoptera</taxon>
        <taxon>Dictyoptera</taxon>
        <taxon>Blattodea</taxon>
        <taxon>Blattoidea</taxon>
        <taxon>Blattidae</taxon>
        <taxon>Blattinae</taxon>
        <taxon>Periplaneta</taxon>
    </lineage>
</organism>
<proteinExistence type="predicted"/>
<protein>
    <submittedName>
        <fullName evidence="1">Uncharacterized protein</fullName>
    </submittedName>
</protein>
<sequence>MAGLCEGGNEPPGSLKAIKVRISKRKTKVLRKIFGAKRNEVTGEWRKYSELKKMKPVVKIQVKLKEEGYKETECEISRKELEIGDDIYHLSKNYGSEAV</sequence>
<dbReference type="EMBL" id="JAJSOF020000029">
    <property type="protein sequence ID" value="KAJ4432679.1"/>
    <property type="molecule type" value="Genomic_DNA"/>
</dbReference>
<dbReference type="Proteomes" id="UP001148838">
    <property type="component" value="Unassembled WGS sequence"/>
</dbReference>
<comment type="caution">
    <text evidence="1">The sequence shown here is derived from an EMBL/GenBank/DDBJ whole genome shotgun (WGS) entry which is preliminary data.</text>
</comment>
<evidence type="ECO:0000313" key="1">
    <source>
        <dbReference type="EMBL" id="KAJ4432679.1"/>
    </source>
</evidence>